<comment type="caution">
    <text evidence="10">Lacks conserved residue(s) required for the propagation of feature annotation.</text>
</comment>
<dbReference type="EC" id="2.5.1.75" evidence="10"/>
<dbReference type="GO" id="GO:0005524">
    <property type="term" value="F:ATP binding"/>
    <property type="evidence" value="ECO:0007669"/>
    <property type="project" value="UniProtKB-UniRule"/>
</dbReference>
<keyword evidence="6 10" id="KW-0547">Nucleotide-binding</keyword>
<evidence type="ECO:0000256" key="10">
    <source>
        <dbReference type="HAMAP-Rule" id="MF_00185"/>
    </source>
</evidence>
<keyword evidence="4 10" id="KW-0808">Transferase</keyword>
<evidence type="ECO:0000256" key="1">
    <source>
        <dbReference type="ARBA" id="ARBA00001946"/>
    </source>
</evidence>
<dbReference type="NCBIfam" id="TIGR00174">
    <property type="entry name" value="miaA"/>
    <property type="match status" value="1"/>
</dbReference>
<dbReference type="Pfam" id="PF01715">
    <property type="entry name" value="IPPT"/>
    <property type="match status" value="1"/>
</dbReference>
<reference evidence="14 15" key="1">
    <citation type="journal article" date="2016" name="Nat. Commun.">
        <title>Thousands of microbial genomes shed light on interconnected biogeochemical processes in an aquifer system.</title>
        <authorList>
            <person name="Anantharaman K."/>
            <person name="Brown C.T."/>
            <person name="Hug L.A."/>
            <person name="Sharon I."/>
            <person name="Castelle C.J."/>
            <person name="Probst A.J."/>
            <person name="Thomas B.C."/>
            <person name="Singh A."/>
            <person name="Wilkins M.J."/>
            <person name="Karaoz U."/>
            <person name="Brodie E.L."/>
            <person name="Williams K.H."/>
            <person name="Hubbard S.S."/>
            <person name="Banfield J.F."/>
        </authorList>
    </citation>
    <scope>NUCLEOTIDE SEQUENCE [LARGE SCALE GENOMIC DNA]</scope>
</reference>
<comment type="subunit">
    <text evidence="10">Monomer.</text>
</comment>
<dbReference type="SUPFAM" id="SSF52540">
    <property type="entry name" value="P-loop containing nucleoside triphosphate hydrolases"/>
    <property type="match status" value="1"/>
</dbReference>
<evidence type="ECO:0000256" key="6">
    <source>
        <dbReference type="ARBA" id="ARBA00022741"/>
    </source>
</evidence>
<dbReference type="AlphaFoldDB" id="A0A1F8HP02"/>
<dbReference type="Gene3D" id="3.40.50.300">
    <property type="entry name" value="P-loop containing nucleotide triphosphate hydrolases"/>
    <property type="match status" value="1"/>
</dbReference>
<feature type="binding site" evidence="10">
    <location>
        <begin position="17"/>
        <end position="24"/>
    </location>
    <ligand>
        <name>ATP</name>
        <dbReference type="ChEBI" id="CHEBI:30616"/>
    </ligand>
</feature>
<protein>
    <recommendedName>
        <fullName evidence="10">tRNA dimethylallyltransferase</fullName>
        <ecNumber evidence="10">2.5.1.75</ecNumber>
    </recommendedName>
    <alternativeName>
        <fullName evidence="10">Dimethylallyl diphosphate:tRNA dimethylallyltransferase</fullName>
        <shortName evidence="10">DMAPP:tRNA dimethylallyltransferase</shortName>
        <shortName evidence="10">DMATase</shortName>
    </alternativeName>
    <alternativeName>
        <fullName evidence="10">Isopentenyl-diphosphate:tRNA isopentenyltransferase</fullName>
        <shortName evidence="10">IPP transferase</shortName>
        <shortName evidence="10">IPPT</shortName>
        <shortName evidence="10">IPTase</shortName>
    </alternativeName>
</protein>
<evidence type="ECO:0000256" key="13">
    <source>
        <dbReference type="RuleBase" id="RU003785"/>
    </source>
</evidence>
<comment type="similarity">
    <text evidence="3 10 13">Belongs to the IPP transferase family.</text>
</comment>
<dbReference type="HAMAP" id="MF_00185">
    <property type="entry name" value="IPP_trans"/>
    <property type="match status" value="1"/>
</dbReference>
<evidence type="ECO:0000256" key="5">
    <source>
        <dbReference type="ARBA" id="ARBA00022694"/>
    </source>
</evidence>
<evidence type="ECO:0000256" key="3">
    <source>
        <dbReference type="ARBA" id="ARBA00005842"/>
    </source>
</evidence>
<name>A0A1F8HP02_9BACT</name>
<keyword evidence="8 10" id="KW-0460">Magnesium</keyword>
<evidence type="ECO:0000256" key="8">
    <source>
        <dbReference type="ARBA" id="ARBA00022842"/>
    </source>
</evidence>
<sequence>MKEKRNQNKPQVIVIVGPTASGKSNLGILLARKFNGEIISADSRQVYKGMDIGTGKVPKDKNQRLYLSHDRSINTTFKNRTNKYFSEGIRHYLLDIASPKQNFTVDRYKKLGEKAIQTILNKNKIPIIVGGTGFYIDALVRNLNLPEVPPNKKLRKELEKKTVEELFAKLKKLDPTRAKTIDSHNKRRLIRALEIISAIGTPIPVLNTKYEKLNSKYSLLWLGVKWPQKKLAERIKLRLDSRLEDGMIKEVQKLIKSGAGYHRLFNFGLEYRQISLWLKITKPKLQTPKEFKKTEYYQKLLREIIKYSKRQMTWFKRNKEINWVDSSNQAIKSTQNFL</sequence>
<keyword evidence="5 10" id="KW-0819">tRNA processing</keyword>
<comment type="caution">
    <text evidence="14">The sequence shown here is derived from an EMBL/GenBank/DDBJ whole genome shotgun (WGS) entry which is preliminary data.</text>
</comment>
<dbReference type="GO" id="GO:0006400">
    <property type="term" value="P:tRNA modification"/>
    <property type="evidence" value="ECO:0007669"/>
    <property type="project" value="TreeGrafter"/>
</dbReference>
<evidence type="ECO:0000256" key="9">
    <source>
        <dbReference type="ARBA" id="ARBA00049563"/>
    </source>
</evidence>
<accession>A0A1F8HP02</accession>
<feature type="region of interest" description="Interaction with substrate tRNA" evidence="10">
    <location>
        <begin position="42"/>
        <end position="45"/>
    </location>
</feature>
<evidence type="ECO:0000256" key="2">
    <source>
        <dbReference type="ARBA" id="ARBA00003213"/>
    </source>
</evidence>
<organism evidence="14 15">
    <name type="scientific">Candidatus Yanofskybacteria bacterium RIFOXYD1_FULL_42_10</name>
    <dbReference type="NCBI Taxonomy" id="1802718"/>
    <lineage>
        <taxon>Bacteria</taxon>
        <taxon>Candidatus Yanofskyibacteriota</taxon>
    </lineage>
</organism>
<feature type="binding site" evidence="10">
    <location>
        <begin position="19"/>
        <end position="24"/>
    </location>
    <ligand>
        <name>substrate</name>
    </ligand>
</feature>
<dbReference type="EMBL" id="MGLG01000057">
    <property type="protein sequence ID" value="OGN39327.1"/>
    <property type="molecule type" value="Genomic_DNA"/>
</dbReference>
<dbReference type="Pfam" id="PF01745">
    <property type="entry name" value="IPT"/>
    <property type="match status" value="1"/>
</dbReference>
<dbReference type="InterPro" id="IPR027417">
    <property type="entry name" value="P-loop_NTPase"/>
</dbReference>
<feature type="site" description="Interaction with substrate tRNA" evidence="10">
    <location>
        <position position="155"/>
    </location>
</feature>
<keyword evidence="7 10" id="KW-0067">ATP-binding</keyword>
<evidence type="ECO:0000256" key="7">
    <source>
        <dbReference type="ARBA" id="ARBA00022840"/>
    </source>
</evidence>
<comment type="function">
    <text evidence="2 10 12">Catalyzes the transfer of a dimethylallyl group onto the adenine at position 37 in tRNAs that read codons beginning with uridine, leading to the formation of N6-(dimethylallyl)adenosine (i(6)A).</text>
</comment>
<dbReference type="PANTHER" id="PTHR11088:SF60">
    <property type="entry name" value="TRNA DIMETHYLALLYLTRANSFERASE"/>
    <property type="match status" value="1"/>
</dbReference>
<dbReference type="GO" id="GO:0052381">
    <property type="term" value="F:tRNA dimethylallyltransferase activity"/>
    <property type="evidence" value="ECO:0007669"/>
    <property type="project" value="UniProtKB-UniRule"/>
</dbReference>
<dbReference type="PANTHER" id="PTHR11088">
    <property type="entry name" value="TRNA DIMETHYLALLYLTRANSFERASE"/>
    <property type="match status" value="1"/>
</dbReference>
<gene>
    <name evidence="10" type="primary">miaA</name>
    <name evidence="14" type="ORF">A2606_02610</name>
</gene>
<dbReference type="Proteomes" id="UP000178043">
    <property type="component" value="Unassembled WGS sequence"/>
</dbReference>
<evidence type="ECO:0000256" key="11">
    <source>
        <dbReference type="RuleBase" id="RU003783"/>
    </source>
</evidence>
<dbReference type="InterPro" id="IPR039657">
    <property type="entry name" value="Dimethylallyltransferase"/>
</dbReference>
<evidence type="ECO:0000313" key="15">
    <source>
        <dbReference type="Proteomes" id="UP000178043"/>
    </source>
</evidence>
<feature type="site" description="Interaction with substrate tRNA" evidence="10">
    <location>
        <position position="132"/>
    </location>
</feature>
<proteinExistence type="inferred from homology"/>
<comment type="catalytic activity">
    <reaction evidence="9 10 11">
        <text>adenosine(37) in tRNA + dimethylallyl diphosphate = N(6)-dimethylallyladenosine(37) in tRNA + diphosphate</text>
        <dbReference type="Rhea" id="RHEA:26482"/>
        <dbReference type="Rhea" id="RHEA-COMP:10162"/>
        <dbReference type="Rhea" id="RHEA-COMP:10375"/>
        <dbReference type="ChEBI" id="CHEBI:33019"/>
        <dbReference type="ChEBI" id="CHEBI:57623"/>
        <dbReference type="ChEBI" id="CHEBI:74411"/>
        <dbReference type="ChEBI" id="CHEBI:74415"/>
        <dbReference type="EC" id="2.5.1.75"/>
    </reaction>
</comment>
<evidence type="ECO:0000313" key="14">
    <source>
        <dbReference type="EMBL" id="OGN39327.1"/>
    </source>
</evidence>
<comment type="cofactor">
    <cofactor evidence="1 10">
        <name>Mg(2+)</name>
        <dbReference type="ChEBI" id="CHEBI:18420"/>
    </cofactor>
</comment>
<dbReference type="Gene3D" id="1.10.20.140">
    <property type="match status" value="1"/>
</dbReference>
<evidence type="ECO:0000256" key="4">
    <source>
        <dbReference type="ARBA" id="ARBA00022679"/>
    </source>
</evidence>
<evidence type="ECO:0000256" key="12">
    <source>
        <dbReference type="RuleBase" id="RU003784"/>
    </source>
</evidence>
<dbReference type="InterPro" id="IPR018022">
    <property type="entry name" value="IPT"/>
</dbReference>